<dbReference type="InterPro" id="IPR001091">
    <property type="entry name" value="RM_Methyltransferase"/>
</dbReference>
<dbReference type="Pfam" id="PF01555">
    <property type="entry name" value="N6_N4_Mtase"/>
    <property type="match status" value="1"/>
</dbReference>
<dbReference type="PROSITE" id="PS00093">
    <property type="entry name" value="N4_MTASE"/>
    <property type="match status" value="1"/>
</dbReference>
<dbReference type="GO" id="GO:0032259">
    <property type="term" value="P:methylation"/>
    <property type="evidence" value="ECO:0007669"/>
    <property type="project" value="UniProtKB-KW"/>
</dbReference>
<evidence type="ECO:0000256" key="7">
    <source>
        <dbReference type="ARBA" id="ARBA00049120"/>
    </source>
</evidence>
<name>A0A0S4N4F4_9BACT</name>
<dbReference type="PRINTS" id="PR00508">
    <property type="entry name" value="S21N4MTFRASE"/>
</dbReference>
<dbReference type="InterPro" id="IPR002941">
    <property type="entry name" value="DNA_methylase_N4/N6"/>
</dbReference>
<dbReference type="GO" id="GO:0003677">
    <property type="term" value="F:DNA binding"/>
    <property type="evidence" value="ECO:0007669"/>
    <property type="project" value="UniProtKB-KW"/>
</dbReference>
<keyword evidence="3" id="KW-0808">Transferase</keyword>
<feature type="domain" description="DNA methylase N-4/N-6" evidence="9">
    <location>
        <begin position="167"/>
        <end position="382"/>
    </location>
</feature>
<keyword evidence="6" id="KW-0238">DNA-binding</keyword>
<comment type="similarity">
    <text evidence="1">Belongs to the N(4)/N(6)-methyltransferase family. N(4) subfamily.</text>
</comment>
<dbReference type="GO" id="GO:0009307">
    <property type="term" value="P:DNA restriction-modification system"/>
    <property type="evidence" value="ECO:0007669"/>
    <property type="project" value="UniProtKB-KW"/>
</dbReference>
<dbReference type="RefSeq" id="WP_140945132.1">
    <property type="nucleotide sequence ID" value="NZ_FAOO01000009.1"/>
</dbReference>
<evidence type="ECO:0000313" key="11">
    <source>
        <dbReference type="Proteomes" id="UP000320623"/>
    </source>
</evidence>
<sequence>MGYSNGEIVEVKGNKYKRILIDLTKEVLEEDILPILMNSLNDSGYFFNLNGDKLAFLFREIDLGNFKERIEKFKNFKKLYKILTELITKIEAIKSYGIKDGKRVYIDYDGERKVKGRRDKENHRGKFFYALHHKFKKDNNKLPAEFENKIICGDSEKVLKKLPDNCIDLIFTSPPYNFGLEYENHNDAIEWENYFTKLFSIFDECIRVLKYGGRIVINVQPLFSDYIPIHHIISKFFMDKGLIWKGEIIWEKHNYNCKYTAWGSWKSPSNPYLKYSWEFLEIFCKGSLKHEGETNVSDLTSDEFKEWVYAKWDIAPERNMEKWGHPAMFPEELARRVIKLFSFVGDVVLDPFNGVGTTTKVAKELKRRFVGIDISPEYCKKAEIRLSQGLSLFDSDSY</sequence>
<evidence type="ECO:0000256" key="2">
    <source>
        <dbReference type="ARBA" id="ARBA00022603"/>
    </source>
</evidence>
<evidence type="ECO:0000259" key="9">
    <source>
        <dbReference type="Pfam" id="PF01555"/>
    </source>
</evidence>
<protein>
    <recommendedName>
        <fullName evidence="8">Methyltransferase</fullName>
        <ecNumber evidence="8">2.1.1.-</ecNumber>
    </recommendedName>
</protein>
<dbReference type="OrthoDB" id="9773060at2"/>
<dbReference type="AlphaFoldDB" id="A0A0S4N4F4"/>
<dbReference type="InterPro" id="IPR017985">
    <property type="entry name" value="MeTrfase_CN4_CS"/>
</dbReference>
<accession>A0A0S4N4F4</accession>
<dbReference type="SUPFAM" id="SSF53335">
    <property type="entry name" value="S-adenosyl-L-methionine-dependent methyltransferases"/>
    <property type="match status" value="1"/>
</dbReference>
<evidence type="ECO:0000256" key="3">
    <source>
        <dbReference type="ARBA" id="ARBA00022679"/>
    </source>
</evidence>
<keyword evidence="4" id="KW-0949">S-adenosyl-L-methionine</keyword>
<keyword evidence="5" id="KW-0680">Restriction system</keyword>
<reference evidence="11" key="1">
    <citation type="submission" date="2015-11" db="EMBL/GenBank/DDBJ databases">
        <authorList>
            <person name="Varghese N."/>
        </authorList>
    </citation>
    <scope>NUCLEOTIDE SEQUENCE [LARGE SCALE GENOMIC DNA]</scope>
</reference>
<dbReference type="Proteomes" id="UP000320623">
    <property type="component" value="Unassembled WGS sequence"/>
</dbReference>
<dbReference type="Gene3D" id="3.40.50.150">
    <property type="entry name" value="Vaccinia Virus protein VP39"/>
    <property type="match status" value="1"/>
</dbReference>
<comment type="catalytic activity">
    <reaction evidence="7">
        <text>a 2'-deoxycytidine in DNA + S-adenosyl-L-methionine = an N(4)-methyl-2'-deoxycytidine in DNA + S-adenosyl-L-homocysteine + H(+)</text>
        <dbReference type="Rhea" id="RHEA:16857"/>
        <dbReference type="Rhea" id="RHEA-COMP:11369"/>
        <dbReference type="Rhea" id="RHEA-COMP:13674"/>
        <dbReference type="ChEBI" id="CHEBI:15378"/>
        <dbReference type="ChEBI" id="CHEBI:57856"/>
        <dbReference type="ChEBI" id="CHEBI:59789"/>
        <dbReference type="ChEBI" id="CHEBI:85452"/>
        <dbReference type="ChEBI" id="CHEBI:137933"/>
        <dbReference type="EC" id="2.1.1.113"/>
    </reaction>
</comment>
<dbReference type="STRING" id="1643428.GCA_001442855_01359"/>
<evidence type="ECO:0000256" key="6">
    <source>
        <dbReference type="ARBA" id="ARBA00023125"/>
    </source>
</evidence>
<dbReference type="InterPro" id="IPR029063">
    <property type="entry name" value="SAM-dependent_MTases_sf"/>
</dbReference>
<gene>
    <name evidence="10" type="ORF">JGI1_01388</name>
</gene>
<evidence type="ECO:0000256" key="8">
    <source>
        <dbReference type="RuleBase" id="RU362026"/>
    </source>
</evidence>
<organism evidence="10 11">
    <name type="scientific">Candidatus Thermokryptus mobilis</name>
    <dbReference type="NCBI Taxonomy" id="1643428"/>
    <lineage>
        <taxon>Bacteria</taxon>
        <taxon>Pseudomonadati</taxon>
        <taxon>Candidatus Kryptoniota</taxon>
        <taxon>Candidatus Thermokryptus</taxon>
    </lineage>
</organism>
<dbReference type="GO" id="GO:0008170">
    <property type="term" value="F:N-methyltransferase activity"/>
    <property type="evidence" value="ECO:0007669"/>
    <property type="project" value="InterPro"/>
</dbReference>
<dbReference type="EC" id="2.1.1.-" evidence="8"/>
<dbReference type="GO" id="GO:0015667">
    <property type="term" value="F:site-specific DNA-methyltransferase (cytosine-N4-specific) activity"/>
    <property type="evidence" value="ECO:0007669"/>
    <property type="project" value="UniProtKB-EC"/>
</dbReference>
<evidence type="ECO:0000313" key="10">
    <source>
        <dbReference type="EMBL" id="CUU06046.1"/>
    </source>
</evidence>
<dbReference type="EMBL" id="FAOO01000009">
    <property type="protein sequence ID" value="CUU06046.1"/>
    <property type="molecule type" value="Genomic_DNA"/>
</dbReference>
<evidence type="ECO:0000256" key="1">
    <source>
        <dbReference type="ARBA" id="ARBA00010203"/>
    </source>
</evidence>
<evidence type="ECO:0000256" key="5">
    <source>
        <dbReference type="ARBA" id="ARBA00022747"/>
    </source>
</evidence>
<keyword evidence="11" id="KW-1185">Reference proteome</keyword>
<evidence type="ECO:0000256" key="4">
    <source>
        <dbReference type="ARBA" id="ARBA00022691"/>
    </source>
</evidence>
<proteinExistence type="inferred from homology"/>
<keyword evidence="2 10" id="KW-0489">Methyltransferase</keyword>